<accession>A0A2S6CLY7</accession>
<evidence type="ECO:0008006" key="6">
    <source>
        <dbReference type="Google" id="ProtNLM"/>
    </source>
</evidence>
<dbReference type="EMBL" id="PNEN01000211">
    <property type="protein sequence ID" value="PPJ60744.1"/>
    <property type="molecule type" value="Genomic_DNA"/>
</dbReference>
<dbReference type="Gene3D" id="3.40.50.720">
    <property type="entry name" value="NAD(P)-binding Rossmann-like Domain"/>
    <property type="match status" value="1"/>
</dbReference>
<dbReference type="PROSITE" id="PS00061">
    <property type="entry name" value="ADH_SHORT"/>
    <property type="match status" value="1"/>
</dbReference>
<evidence type="ECO:0000256" key="1">
    <source>
        <dbReference type="ARBA" id="ARBA00006484"/>
    </source>
</evidence>
<evidence type="ECO:0000256" key="3">
    <source>
        <dbReference type="ARBA" id="ARBA00023002"/>
    </source>
</evidence>
<dbReference type="PRINTS" id="PR00081">
    <property type="entry name" value="GDHRDH"/>
</dbReference>
<keyword evidence="2" id="KW-0521">NADP</keyword>
<dbReference type="STRING" id="357750.A0A2S6CLY7"/>
<dbReference type="InterPro" id="IPR036291">
    <property type="entry name" value="NAD(P)-bd_dom_sf"/>
</dbReference>
<name>A0A2S6CLY7_9PEZI</name>
<proteinExistence type="inferred from homology"/>
<evidence type="ECO:0000313" key="5">
    <source>
        <dbReference type="Proteomes" id="UP000237631"/>
    </source>
</evidence>
<dbReference type="GO" id="GO:0016491">
    <property type="term" value="F:oxidoreductase activity"/>
    <property type="evidence" value="ECO:0007669"/>
    <property type="project" value="UniProtKB-KW"/>
</dbReference>
<comment type="caution">
    <text evidence="4">The sequence shown here is derived from an EMBL/GenBank/DDBJ whole genome shotgun (WGS) entry which is preliminary data.</text>
</comment>
<evidence type="ECO:0000313" key="4">
    <source>
        <dbReference type="EMBL" id="PPJ60744.1"/>
    </source>
</evidence>
<keyword evidence="5" id="KW-1185">Reference proteome</keyword>
<comment type="similarity">
    <text evidence="1">Belongs to the short-chain dehydrogenases/reductases (SDR) family.</text>
</comment>
<protein>
    <recommendedName>
        <fullName evidence="6">5'-hydroxyaverantin dehydrogenase</fullName>
    </recommendedName>
</protein>
<evidence type="ECO:0000256" key="2">
    <source>
        <dbReference type="ARBA" id="ARBA00022857"/>
    </source>
</evidence>
<dbReference type="Proteomes" id="UP000237631">
    <property type="component" value="Unassembled WGS sequence"/>
</dbReference>
<dbReference type="OrthoDB" id="5371740at2759"/>
<gene>
    <name evidence="4" type="ORF">CBER1_02379</name>
</gene>
<reference evidence="5" key="1">
    <citation type="journal article" date="2017" name="bioRxiv">
        <title>Conservation of a gene cluster reveals novel cercosporin biosynthetic mechanisms and extends production to the genus Colletotrichum.</title>
        <authorList>
            <person name="de Jonge R."/>
            <person name="Ebert M.K."/>
            <person name="Huitt-Roehl C.R."/>
            <person name="Pal P."/>
            <person name="Suttle J.C."/>
            <person name="Spanner R.E."/>
            <person name="Neubauer J.D."/>
            <person name="Jurick W.M.II."/>
            <person name="Stott K.A."/>
            <person name="Secor G.A."/>
            <person name="Thomma B.P.H.J."/>
            <person name="Van de Peer Y."/>
            <person name="Townsend C.A."/>
            <person name="Bolton M.D."/>
        </authorList>
    </citation>
    <scope>NUCLEOTIDE SEQUENCE [LARGE SCALE GENOMIC DNA]</scope>
    <source>
        <strain evidence="5">CBS538.71</strain>
    </source>
</reference>
<keyword evidence="3" id="KW-0560">Oxidoreductase</keyword>
<dbReference type="PANTHER" id="PTHR43180">
    <property type="entry name" value="3-OXOACYL-(ACYL-CARRIER-PROTEIN) REDUCTASE (AFU_ORTHOLOGUE AFUA_6G11210)"/>
    <property type="match status" value="1"/>
</dbReference>
<sequence length="304" mass="32874">MAPNTEFTRAEAILSGATFDASTLASKSVVLTGGASGIGEQYLRALVAVGVFVTFGDIANDLGTKLASEFEGKVAFVPCDVLKWQDQLTLFKRAWEKSPSKTIDIVIANAGVSGTDGVFEQAETDDGDPIEPKLDILQINLIGVVYTVKLALFYLPKQPTAGNRDRCIILTGSMASYLDYAGGPQYNTAKMGLRALMKSIRQSGPAQGIRINMLAPWFVATRIRPQQASEQLLNGGAPFCEGEDCGAALLHLASDHAINGRALGVVPRSNHPRGYYDLERDDWNEDDYMTAWQDAGRPRKRVGS</sequence>
<dbReference type="SUPFAM" id="SSF51735">
    <property type="entry name" value="NAD(P)-binding Rossmann-fold domains"/>
    <property type="match status" value="1"/>
</dbReference>
<dbReference type="PANTHER" id="PTHR43180:SF31">
    <property type="entry name" value="CHAIN DEHYDROGENASE_REDUCTASE, PUTATIVE (AFU_ORTHOLOGUE AFUA_2G16570)-RELATED"/>
    <property type="match status" value="1"/>
</dbReference>
<dbReference type="InterPro" id="IPR002347">
    <property type="entry name" value="SDR_fam"/>
</dbReference>
<dbReference type="AlphaFoldDB" id="A0A2S6CLY7"/>
<dbReference type="Pfam" id="PF00106">
    <property type="entry name" value="adh_short"/>
    <property type="match status" value="1"/>
</dbReference>
<dbReference type="InterPro" id="IPR020904">
    <property type="entry name" value="Sc_DH/Rdtase_CS"/>
</dbReference>
<organism evidence="4 5">
    <name type="scientific">Cercospora berteroae</name>
    <dbReference type="NCBI Taxonomy" id="357750"/>
    <lineage>
        <taxon>Eukaryota</taxon>
        <taxon>Fungi</taxon>
        <taxon>Dikarya</taxon>
        <taxon>Ascomycota</taxon>
        <taxon>Pezizomycotina</taxon>
        <taxon>Dothideomycetes</taxon>
        <taxon>Dothideomycetidae</taxon>
        <taxon>Mycosphaerellales</taxon>
        <taxon>Mycosphaerellaceae</taxon>
        <taxon>Cercospora</taxon>
    </lineage>
</organism>